<dbReference type="EMBL" id="CP098827">
    <property type="protein sequence ID" value="XBO71560.1"/>
    <property type="molecule type" value="Genomic_DNA"/>
</dbReference>
<sequence length="145" mass="15652">MWFKTFVAILLGTLMANTASAEWRYTQAHQMFGDAPAARVDDGSGHSLALVCWNGVPMVSVAGYASQMGADRRKPLEVLVDGIGYRLESRHSPHDGVWFAPSPLGLTKTLQGGNVAVVTPQDTRPSRFPLSGADEPIERVLAACR</sequence>
<reference evidence="2" key="1">
    <citation type="submission" date="2022-06" db="EMBL/GenBank/DDBJ databases">
        <title>A novel DMS-producing enzyme.</title>
        <authorList>
            <person name="Zhang Y."/>
        </authorList>
    </citation>
    <scope>NUCLEOTIDE SEQUENCE</scope>
    <source>
        <strain evidence="2">RT37</strain>
    </source>
</reference>
<proteinExistence type="predicted"/>
<protein>
    <submittedName>
        <fullName evidence="2">Uncharacterized protein</fullName>
    </submittedName>
</protein>
<evidence type="ECO:0000256" key="1">
    <source>
        <dbReference type="SAM" id="SignalP"/>
    </source>
</evidence>
<name>A0AAU7KJM7_9GAMM</name>
<keyword evidence="1" id="KW-0732">Signal</keyword>
<dbReference type="RefSeq" id="WP_045991427.1">
    <property type="nucleotide sequence ID" value="NZ_CP098827.1"/>
</dbReference>
<organism evidence="2">
    <name type="scientific">Halomonas sp. RT37</name>
    <dbReference type="NCBI Taxonomy" id="2950872"/>
    <lineage>
        <taxon>Bacteria</taxon>
        <taxon>Pseudomonadati</taxon>
        <taxon>Pseudomonadota</taxon>
        <taxon>Gammaproteobacteria</taxon>
        <taxon>Oceanospirillales</taxon>
        <taxon>Halomonadaceae</taxon>
        <taxon>Halomonas</taxon>
    </lineage>
</organism>
<feature type="signal peptide" evidence="1">
    <location>
        <begin position="1"/>
        <end position="21"/>
    </location>
</feature>
<dbReference type="AlphaFoldDB" id="A0AAU7KJM7"/>
<gene>
    <name evidence="2" type="ORF">NFG58_02250</name>
</gene>
<feature type="chain" id="PRO_5043728186" evidence="1">
    <location>
        <begin position="22"/>
        <end position="145"/>
    </location>
</feature>
<evidence type="ECO:0000313" key="2">
    <source>
        <dbReference type="EMBL" id="XBO71560.1"/>
    </source>
</evidence>
<accession>A0AAU7KJM7</accession>